<evidence type="ECO:0000313" key="2">
    <source>
        <dbReference type="Proteomes" id="UP001062846"/>
    </source>
</evidence>
<accession>A0ACC0LA59</accession>
<protein>
    <submittedName>
        <fullName evidence="1">Uncharacterized protein</fullName>
    </submittedName>
</protein>
<proteinExistence type="predicted"/>
<evidence type="ECO:0000313" key="1">
    <source>
        <dbReference type="EMBL" id="KAI8525406.1"/>
    </source>
</evidence>
<dbReference type="EMBL" id="CM046400">
    <property type="protein sequence ID" value="KAI8525406.1"/>
    <property type="molecule type" value="Genomic_DNA"/>
</dbReference>
<name>A0ACC0LA59_RHOML</name>
<gene>
    <name evidence="1" type="ORF">RHMOL_Rhmol13G0228200</name>
</gene>
<keyword evidence="2" id="KW-1185">Reference proteome</keyword>
<organism evidence="1 2">
    <name type="scientific">Rhododendron molle</name>
    <name type="common">Chinese azalea</name>
    <name type="synonym">Azalea mollis</name>
    <dbReference type="NCBI Taxonomy" id="49168"/>
    <lineage>
        <taxon>Eukaryota</taxon>
        <taxon>Viridiplantae</taxon>
        <taxon>Streptophyta</taxon>
        <taxon>Embryophyta</taxon>
        <taxon>Tracheophyta</taxon>
        <taxon>Spermatophyta</taxon>
        <taxon>Magnoliopsida</taxon>
        <taxon>eudicotyledons</taxon>
        <taxon>Gunneridae</taxon>
        <taxon>Pentapetalae</taxon>
        <taxon>asterids</taxon>
        <taxon>Ericales</taxon>
        <taxon>Ericaceae</taxon>
        <taxon>Ericoideae</taxon>
        <taxon>Rhodoreae</taxon>
        <taxon>Rhododendron</taxon>
    </lineage>
</organism>
<comment type="caution">
    <text evidence="1">The sequence shown here is derived from an EMBL/GenBank/DDBJ whole genome shotgun (WGS) entry which is preliminary data.</text>
</comment>
<reference evidence="1" key="1">
    <citation type="submission" date="2022-02" db="EMBL/GenBank/DDBJ databases">
        <title>Plant Genome Project.</title>
        <authorList>
            <person name="Zhang R.-G."/>
        </authorList>
    </citation>
    <scope>NUCLEOTIDE SEQUENCE</scope>
    <source>
        <strain evidence="1">AT1</strain>
    </source>
</reference>
<sequence>MSGYVISSAKNWTRENMRVGYVPVLKLPMSGYVMKGVTIINFRLYGDDDYEADLAMLDAFAEEQGVFFRSHGADSGKAQGWYQVELKIDAISELRLYFFFLLLLSFDLPAKNIAAMLISLI</sequence>
<dbReference type="Proteomes" id="UP001062846">
    <property type="component" value="Chromosome 13"/>
</dbReference>